<dbReference type="Pfam" id="PF05544">
    <property type="entry name" value="Pro_racemase"/>
    <property type="match status" value="1"/>
</dbReference>
<gene>
    <name evidence="2" type="ORF">J2Z64_000022</name>
</gene>
<evidence type="ECO:0000313" key="3">
    <source>
        <dbReference type="Proteomes" id="UP001138793"/>
    </source>
</evidence>
<dbReference type="PANTHER" id="PTHR33442">
    <property type="entry name" value="TRANS-3-HYDROXY-L-PROLINE DEHYDRATASE"/>
    <property type="match status" value="1"/>
</dbReference>
<comment type="caution">
    <text evidence="2">The sequence shown here is derived from an EMBL/GenBank/DDBJ whole genome shotgun (WGS) entry which is preliminary data.</text>
</comment>
<dbReference type="AlphaFoldDB" id="A0A9X0YRR7"/>
<dbReference type="OrthoDB" id="2905832at2"/>
<protein>
    <submittedName>
        <fullName evidence="2">Proline racemase</fullName>
    </submittedName>
</protein>
<dbReference type="InterPro" id="IPR008794">
    <property type="entry name" value="Pro_racemase_fam"/>
</dbReference>
<dbReference type="Gene3D" id="3.10.310.10">
    <property type="entry name" value="Diaminopimelate Epimerase, Chain A, domain 1"/>
    <property type="match status" value="2"/>
</dbReference>
<name>A0A9X0YRR7_9BACI</name>
<dbReference type="EMBL" id="JAGGMB010000001">
    <property type="protein sequence ID" value="MBP2075811.1"/>
    <property type="molecule type" value="Genomic_DNA"/>
</dbReference>
<accession>A0A9X0YRR7</accession>
<sequence length="318" mass="35340">MKIKTSYTTTDVHVAGEAYRIMKDAPFDYYQSLQELNEQFPNIYEQEMKLLLNEPRGFAGLNGCLVVPPFKSGIDVAVVFFDHTGTVPMQYGGIVAVLTALLESGQLKAKPSAEYNIETVSGVVTARAILKDEEVKAVALKSGLCKVVKKQVPISYLDLQTEVTFVQADHLYAIFDKAELPFDMEIENLPEINQWGKKALEALGEESHAFSRIILLDHSQKSRGRIKTVTFRPDCYIVRSPGFGTLAASSTYLLENGDMFSGRQIENESIYNAKLSGELIAKNECDYSFSFSARGFITGIQTYVLDPTDPLSEGFLLQ</sequence>
<evidence type="ECO:0000313" key="2">
    <source>
        <dbReference type="EMBL" id="MBP2075811.1"/>
    </source>
</evidence>
<dbReference type="RefSeq" id="WP_149474150.1">
    <property type="nucleotide sequence ID" value="NZ_JAGGMB010000001.1"/>
</dbReference>
<evidence type="ECO:0000256" key="1">
    <source>
        <dbReference type="ARBA" id="ARBA00007529"/>
    </source>
</evidence>
<dbReference type="SUPFAM" id="SSF54506">
    <property type="entry name" value="Diaminopimelate epimerase-like"/>
    <property type="match status" value="1"/>
</dbReference>
<dbReference type="PANTHER" id="PTHR33442:SF1">
    <property type="entry name" value="TRANS-3-HYDROXY-L-PROLINE DEHYDRATASE"/>
    <property type="match status" value="1"/>
</dbReference>
<reference evidence="2" key="1">
    <citation type="submission" date="2021-03" db="EMBL/GenBank/DDBJ databases">
        <title>Genomic Encyclopedia of Type Strains, Phase IV (KMG-IV): sequencing the most valuable type-strain genomes for metagenomic binning, comparative biology and taxonomic classification.</title>
        <authorList>
            <person name="Goeker M."/>
        </authorList>
    </citation>
    <scope>NUCLEOTIDE SEQUENCE</scope>
    <source>
        <strain evidence="2">DSM 107338</strain>
    </source>
</reference>
<proteinExistence type="inferred from homology"/>
<dbReference type="GO" id="GO:0047580">
    <property type="term" value="F:4-hydroxyproline epimerase activity"/>
    <property type="evidence" value="ECO:0007669"/>
    <property type="project" value="TreeGrafter"/>
</dbReference>
<comment type="similarity">
    <text evidence="1">Belongs to the proline racemase family.</text>
</comment>
<keyword evidence="3" id="KW-1185">Reference proteome</keyword>
<organism evidence="2 3">
    <name type="scientific">Oceanobacillus polygoni</name>
    <dbReference type="NCBI Taxonomy" id="1235259"/>
    <lineage>
        <taxon>Bacteria</taxon>
        <taxon>Bacillati</taxon>
        <taxon>Bacillota</taxon>
        <taxon>Bacilli</taxon>
        <taxon>Bacillales</taxon>
        <taxon>Bacillaceae</taxon>
        <taxon>Oceanobacillus</taxon>
    </lineage>
</organism>
<dbReference type="Proteomes" id="UP001138793">
    <property type="component" value="Unassembled WGS sequence"/>
</dbReference>